<dbReference type="OrthoDB" id="9796385at2"/>
<proteinExistence type="predicted"/>
<dbReference type="AlphaFoldDB" id="W7IFK2"/>
<dbReference type="Proteomes" id="UP000019277">
    <property type="component" value="Unassembled WGS sequence"/>
</dbReference>
<dbReference type="RefSeq" id="WP_035288247.1">
    <property type="nucleotide sequence ID" value="NZ_AYXG01000220.1"/>
</dbReference>
<accession>W7IFK2</accession>
<dbReference type="STRING" id="909613.UO65_5625"/>
<dbReference type="EMBL" id="AYXG01000220">
    <property type="protein sequence ID" value="EWC59073.1"/>
    <property type="molecule type" value="Genomic_DNA"/>
</dbReference>
<evidence type="ECO:0000256" key="1">
    <source>
        <dbReference type="SAM" id="MobiDB-lite"/>
    </source>
</evidence>
<name>W7IFK2_9PSEU</name>
<dbReference type="PATRIC" id="fig|909613.9.peg.5624"/>
<protein>
    <submittedName>
        <fullName evidence="2">Uncharacterized protein</fullName>
    </submittedName>
</protein>
<reference evidence="2 3" key="1">
    <citation type="journal article" date="2014" name="Genome Announc.">
        <title>Draft Genome Sequence of the Antitrypanosomally Active Sponge-Associated Bacterium Actinokineospora sp. Strain EG49.</title>
        <authorList>
            <person name="Harjes J."/>
            <person name="Ryu T."/>
            <person name="Abdelmohsen U.R."/>
            <person name="Moitinho-Silva L."/>
            <person name="Horn H."/>
            <person name="Ravasi T."/>
            <person name="Hentschel U."/>
        </authorList>
    </citation>
    <scope>NUCLEOTIDE SEQUENCE [LARGE SCALE GENOMIC DNA]</scope>
    <source>
        <strain evidence="2 3">EG49</strain>
    </source>
</reference>
<evidence type="ECO:0000313" key="3">
    <source>
        <dbReference type="Proteomes" id="UP000019277"/>
    </source>
</evidence>
<feature type="compositionally biased region" description="Polar residues" evidence="1">
    <location>
        <begin position="1"/>
        <end position="31"/>
    </location>
</feature>
<organism evidence="2 3">
    <name type="scientific">Actinokineospora spheciospongiae</name>
    <dbReference type="NCBI Taxonomy" id="909613"/>
    <lineage>
        <taxon>Bacteria</taxon>
        <taxon>Bacillati</taxon>
        <taxon>Actinomycetota</taxon>
        <taxon>Actinomycetes</taxon>
        <taxon>Pseudonocardiales</taxon>
        <taxon>Pseudonocardiaceae</taxon>
        <taxon>Actinokineospora</taxon>
    </lineage>
</organism>
<sequence length="71" mass="7370">MANPTVTNPQTGGYLTVHPSTPSRPLSSTVNLGPGQTVPNLTLVGGDRQTFHNGSGGSLDLVVDVFGYFIN</sequence>
<feature type="region of interest" description="Disordered" evidence="1">
    <location>
        <begin position="1"/>
        <end position="34"/>
    </location>
</feature>
<evidence type="ECO:0000313" key="2">
    <source>
        <dbReference type="EMBL" id="EWC59073.1"/>
    </source>
</evidence>
<comment type="caution">
    <text evidence="2">The sequence shown here is derived from an EMBL/GenBank/DDBJ whole genome shotgun (WGS) entry which is preliminary data.</text>
</comment>
<keyword evidence="3" id="KW-1185">Reference proteome</keyword>
<gene>
    <name evidence="2" type="ORF">UO65_5625</name>
</gene>